<evidence type="ECO:0000313" key="1">
    <source>
        <dbReference type="EMBL" id="WNH49592.1"/>
    </source>
</evidence>
<evidence type="ECO:0000313" key="2">
    <source>
        <dbReference type="Proteomes" id="UP001305421"/>
    </source>
</evidence>
<dbReference type="Proteomes" id="UP001305421">
    <property type="component" value="Chromosome"/>
</dbReference>
<reference evidence="1 2" key="1">
    <citation type="submission" date="2022-12" db="EMBL/GenBank/DDBJ databases">
        <title>Two new species, Stenotrophomonas aracearum and Stenotrophomonas oahuensis, isolated from Anthurium (Araceae family) in Hawaii.</title>
        <authorList>
            <person name="Chunag S.C."/>
            <person name="Dobhal S."/>
            <person name="Alvarez A."/>
            <person name="Arif M."/>
        </authorList>
    </citation>
    <scope>NUCLEOTIDE SEQUENCE [LARGE SCALE GENOMIC DNA]</scope>
    <source>
        <strain evidence="1 2">A5588</strain>
    </source>
</reference>
<name>A0ABY9YFH1_9GAMM</name>
<proteinExistence type="predicted"/>
<protein>
    <recommendedName>
        <fullName evidence="3">C2H2-type domain-containing protein</fullName>
    </recommendedName>
</protein>
<accession>A0ABY9YFH1</accession>
<organism evidence="1 2">
    <name type="scientific">Stenotrophomonas aracearum</name>
    <dbReference type="NCBI Taxonomy" id="3003272"/>
    <lineage>
        <taxon>Bacteria</taxon>
        <taxon>Pseudomonadati</taxon>
        <taxon>Pseudomonadota</taxon>
        <taxon>Gammaproteobacteria</taxon>
        <taxon>Lysobacterales</taxon>
        <taxon>Lysobacteraceae</taxon>
        <taxon>Stenotrophomonas</taxon>
    </lineage>
</organism>
<dbReference type="RefSeq" id="WP_311183940.1">
    <property type="nucleotide sequence ID" value="NZ_CP115543.1"/>
</dbReference>
<sequence length="82" mass="8786">MNTIGLFSIERFEAVFNAAGGVDRVTGVTLNCGRCDRASTSDDHALVHLPGGTLVRCEHCGTHQAVSNAKIAEWDRQSTLEA</sequence>
<gene>
    <name evidence="1" type="ORF">PDM28_04550</name>
</gene>
<evidence type="ECO:0008006" key="3">
    <source>
        <dbReference type="Google" id="ProtNLM"/>
    </source>
</evidence>
<keyword evidence="2" id="KW-1185">Reference proteome</keyword>
<dbReference type="EMBL" id="CP115543">
    <property type="protein sequence ID" value="WNH49592.1"/>
    <property type="molecule type" value="Genomic_DNA"/>
</dbReference>